<sequence length="328" mass="34818">MQFFVTGGSGFLGRHLVTRLVAEGHVVLALARSEQAAHAVVAAGARPVRGALCDAPALAHEVEGTDVVVHAAADTRQWGRPGALQADNVEGTRAVIALALAGHAARLVHVSTEAVLAGGRPLRYADESAPYPSRHSGEYARTKAVAEQLVLAADGHELRTVSVRPRLIWGPGDTTFAPAVLDAMRGGRWAWVSGGDYLTSTCHVRNVVEGLVLAATVERAQGTYFLTDGAPVRFREFVTDVATAYGVEPPERSVPYAVARTMAGVVDRGWRTLHLRGEPAVSEGAIALVGHEMTVNDTRARSELGYRPVVGVADGLAELRAHEQEKRA</sequence>
<dbReference type="RefSeq" id="WP_310302006.1">
    <property type="nucleotide sequence ID" value="NZ_BAAAPS010000013.1"/>
</dbReference>
<protein>
    <submittedName>
        <fullName evidence="2">Nucleoside-diphosphate-sugar epimerase</fullName>
    </submittedName>
</protein>
<organism evidence="2 3">
    <name type="scientific">Nocardioides marmoribigeumensis</name>
    <dbReference type="NCBI Taxonomy" id="433649"/>
    <lineage>
        <taxon>Bacteria</taxon>
        <taxon>Bacillati</taxon>
        <taxon>Actinomycetota</taxon>
        <taxon>Actinomycetes</taxon>
        <taxon>Propionibacteriales</taxon>
        <taxon>Nocardioidaceae</taxon>
        <taxon>Nocardioides</taxon>
    </lineage>
</organism>
<reference evidence="2 3" key="1">
    <citation type="submission" date="2023-07" db="EMBL/GenBank/DDBJ databases">
        <title>Sequencing the genomes of 1000 actinobacteria strains.</title>
        <authorList>
            <person name="Klenk H.-P."/>
        </authorList>
    </citation>
    <scope>NUCLEOTIDE SEQUENCE [LARGE SCALE GENOMIC DNA]</scope>
    <source>
        <strain evidence="2 3">DSM 19426</strain>
    </source>
</reference>
<dbReference type="PANTHER" id="PTHR48079:SF6">
    <property type="entry name" value="NAD(P)-BINDING DOMAIN-CONTAINING PROTEIN-RELATED"/>
    <property type="match status" value="1"/>
</dbReference>
<dbReference type="EMBL" id="JAVDYG010000001">
    <property type="protein sequence ID" value="MDR7362702.1"/>
    <property type="molecule type" value="Genomic_DNA"/>
</dbReference>
<dbReference type="Proteomes" id="UP001183648">
    <property type="component" value="Unassembled WGS sequence"/>
</dbReference>
<accession>A0ABU2BVP1</accession>
<dbReference type="SUPFAM" id="SSF51735">
    <property type="entry name" value="NAD(P)-binding Rossmann-fold domains"/>
    <property type="match status" value="1"/>
</dbReference>
<dbReference type="PANTHER" id="PTHR48079">
    <property type="entry name" value="PROTEIN YEEZ"/>
    <property type="match status" value="1"/>
</dbReference>
<dbReference type="InterPro" id="IPR002225">
    <property type="entry name" value="3Beta_OHSteriod_DH/Estase"/>
</dbReference>
<gene>
    <name evidence="2" type="ORF">J2S63_002255</name>
</gene>
<comment type="caution">
    <text evidence="2">The sequence shown here is derived from an EMBL/GenBank/DDBJ whole genome shotgun (WGS) entry which is preliminary data.</text>
</comment>
<evidence type="ECO:0000259" key="1">
    <source>
        <dbReference type="Pfam" id="PF01073"/>
    </source>
</evidence>
<dbReference type="InterPro" id="IPR051783">
    <property type="entry name" value="NAD(P)-dependent_oxidoreduct"/>
</dbReference>
<dbReference type="InterPro" id="IPR036291">
    <property type="entry name" value="NAD(P)-bd_dom_sf"/>
</dbReference>
<keyword evidence="3" id="KW-1185">Reference proteome</keyword>
<feature type="domain" description="3-beta hydroxysteroid dehydrogenase/isomerase" evidence="1">
    <location>
        <begin position="5"/>
        <end position="252"/>
    </location>
</feature>
<evidence type="ECO:0000313" key="3">
    <source>
        <dbReference type="Proteomes" id="UP001183648"/>
    </source>
</evidence>
<name>A0ABU2BVP1_9ACTN</name>
<evidence type="ECO:0000313" key="2">
    <source>
        <dbReference type="EMBL" id="MDR7362702.1"/>
    </source>
</evidence>
<dbReference type="Pfam" id="PF01073">
    <property type="entry name" value="3Beta_HSD"/>
    <property type="match status" value="1"/>
</dbReference>
<dbReference type="Gene3D" id="3.40.50.720">
    <property type="entry name" value="NAD(P)-binding Rossmann-like Domain"/>
    <property type="match status" value="1"/>
</dbReference>
<proteinExistence type="predicted"/>